<evidence type="ECO:0000313" key="2">
    <source>
        <dbReference type="Proteomes" id="UP001551584"/>
    </source>
</evidence>
<keyword evidence="2" id="KW-1185">Reference proteome</keyword>
<organism evidence="1 2">
    <name type="scientific">Streptomyces chilikensis</name>
    <dbReference type="NCBI Taxonomy" id="1194079"/>
    <lineage>
        <taxon>Bacteria</taxon>
        <taxon>Bacillati</taxon>
        <taxon>Actinomycetota</taxon>
        <taxon>Actinomycetes</taxon>
        <taxon>Kitasatosporales</taxon>
        <taxon>Streptomycetaceae</taxon>
        <taxon>Streptomyces</taxon>
    </lineage>
</organism>
<sequence length="237" mass="25014">MTGVFDSTVYAVARRVARLRRAPALHPAGVMCRGTLEVPGDPRGGWGADWLDRPGTYPVTARWSLAAGLPGGLPDGVGLALRVDDADGTGSTLDLLLTSSGRGRLGRRLPLPRRDALGGPYSTLTAYRVGGRDRLLMAFPAGPPAARSRVPVSLTGFRHALAQGPVAFRLCTVAAGEPRRMFAALTLGPAGPEPAAWTVSYEPYTHCLPELHPTRSLRALRVAAYAGSRDGRRESGG</sequence>
<gene>
    <name evidence="1" type="ORF">AB0D95_19275</name>
</gene>
<evidence type="ECO:0000313" key="1">
    <source>
        <dbReference type="EMBL" id="MEU9579379.1"/>
    </source>
</evidence>
<reference evidence="1 2" key="1">
    <citation type="submission" date="2024-06" db="EMBL/GenBank/DDBJ databases">
        <title>The Natural Products Discovery Center: Release of the First 8490 Sequenced Strains for Exploring Actinobacteria Biosynthetic Diversity.</title>
        <authorList>
            <person name="Kalkreuter E."/>
            <person name="Kautsar S.A."/>
            <person name="Yang D."/>
            <person name="Bader C.D."/>
            <person name="Teijaro C.N."/>
            <person name="Fluegel L."/>
            <person name="Davis C.M."/>
            <person name="Simpson J.R."/>
            <person name="Lauterbach L."/>
            <person name="Steele A.D."/>
            <person name="Gui C."/>
            <person name="Meng S."/>
            <person name="Li G."/>
            <person name="Viehrig K."/>
            <person name="Ye F."/>
            <person name="Su P."/>
            <person name="Kiefer A.F."/>
            <person name="Nichols A."/>
            <person name="Cepeda A.J."/>
            <person name="Yan W."/>
            <person name="Fan B."/>
            <person name="Jiang Y."/>
            <person name="Adhikari A."/>
            <person name="Zheng C.-J."/>
            <person name="Schuster L."/>
            <person name="Cowan T.M."/>
            <person name="Smanski M.J."/>
            <person name="Chevrette M.G."/>
            <person name="De Carvalho L.P.S."/>
            <person name="Shen B."/>
        </authorList>
    </citation>
    <scope>NUCLEOTIDE SEQUENCE [LARGE SCALE GENOMIC DNA]</scope>
    <source>
        <strain evidence="1 2">NPDC048117</strain>
    </source>
</reference>
<name>A0ABV3ET59_9ACTN</name>
<protein>
    <submittedName>
        <fullName evidence="1">Phosphodiesterase</fullName>
    </submittedName>
</protein>
<accession>A0ABV3ET59</accession>
<dbReference type="InterPro" id="IPR020835">
    <property type="entry name" value="Catalase_sf"/>
</dbReference>
<proteinExistence type="predicted"/>
<dbReference type="SUPFAM" id="SSF56634">
    <property type="entry name" value="Heme-dependent catalase-like"/>
    <property type="match status" value="1"/>
</dbReference>
<comment type="caution">
    <text evidence="1">The sequence shown here is derived from an EMBL/GenBank/DDBJ whole genome shotgun (WGS) entry which is preliminary data.</text>
</comment>
<dbReference type="Proteomes" id="UP001551584">
    <property type="component" value="Unassembled WGS sequence"/>
</dbReference>
<dbReference type="RefSeq" id="WP_359274220.1">
    <property type="nucleotide sequence ID" value="NZ_JBEZNA010000046.1"/>
</dbReference>
<dbReference type="EMBL" id="JBEZNA010000046">
    <property type="protein sequence ID" value="MEU9579379.1"/>
    <property type="molecule type" value="Genomic_DNA"/>
</dbReference>